<organism evidence="1 2">
    <name type="scientific">Hanseniaspora valbyensis NRRL Y-1626</name>
    <dbReference type="NCBI Taxonomy" id="766949"/>
    <lineage>
        <taxon>Eukaryota</taxon>
        <taxon>Fungi</taxon>
        <taxon>Dikarya</taxon>
        <taxon>Ascomycota</taxon>
        <taxon>Saccharomycotina</taxon>
        <taxon>Saccharomycetes</taxon>
        <taxon>Saccharomycodales</taxon>
        <taxon>Saccharomycodaceae</taxon>
        <taxon>Hanseniaspora</taxon>
    </lineage>
</organism>
<dbReference type="InterPro" id="IPR027417">
    <property type="entry name" value="P-loop_NTPase"/>
</dbReference>
<evidence type="ECO:0008006" key="3">
    <source>
        <dbReference type="Google" id="ProtNLM"/>
    </source>
</evidence>
<dbReference type="PANTHER" id="PTHR10285">
    <property type="entry name" value="URIDINE KINASE"/>
    <property type="match status" value="1"/>
</dbReference>
<dbReference type="OrthoDB" id="6362633at2759"/>
<accession>A0A1B7TFB5</accession>
<keyword evidence="2" id="KW-1185">Reference proteome</keyword>
<protein>
    <recommendedName>
        <fullName evidence="3">P-loop containing nucleoside triphosphate hydrolase protein</fullName>
    </recommendedName>
</protein>
<dbReference type="SUPFAM" id="SSF52540">
    <property type="entry name" value="P-loop containing nucleoside triphosphate hydrolases"/>
    <property type="match status" value="1"/>
</dbReference>
<reference evidence="2" key="1">
    <citation type="journal article" date="2016" name="Proc. Natl. Acad. Sci. U.S.A.">
        <title>Comparative genomics of biotechnologically important yeasts.</title>
        <authorList>
            <person name="Riley R."/>
            <person name="Haridas S."/>
            <person name="Wolfe K.H."/>
            <person name="Lopes M.R."/>
            <person name="Hittinger C.T."/>
            <person name="Goeker M."/>
            <person name="Salamov A.A."/>
            <person name="Wisecaver J.H."/>
            <person name="Long T.M."/>
            <person name="Calvey C.H."/>
            <person name="Aerts A.L."/>
            <person name="Barry K.W."/>
            <person name="Choi C."/>
            <person name="Clum A."/>
            <person name="Coughlan A.Y."/>
            <person name="Deshpande S."/>
            <person name="Douglass A.P."/>
            <person name="Hanson S.J."/>
            <person name="Klenk H.-P."/>
            <person name="LaButti K.M."/>
            <person name="Lapidus A."/>
            <person name="Lindquist E.A."/>
            <person name="Lipzen A.M."/>
            <person name="Meier-Kolthoff J.P."/>
            <person name="Ohm R.A."/>
            <person name="Otillar R.P."/>
            <person name="Pangilinan J.L."/>
            <person name="Peng Y."/>
            <person name="Rokas A."/>
            <person name="Rosa C.A."/>
            <person name="Scheuner C."/>
            <person name="Sibirny A.A."/>
            <person name="Slot J.C."/>
            <person name="Stielow J.B."/>
            <person name="Sun H."/>
            <person name="Kurtzman C.P."/>
            <person name="Blackwell M."/>
            <person name="Grigoriev I.V."/>
            <person name="Jeffries T.W."/>
        </authorList>
    </citation>
    <scope>NUCLEOTIDE SEQUENCE [LARGE SCALE GENOMIC DNA]</scope>
    <source>
        <strain evidence="2">NRRL Y-1626</strain>
    </source>
</reference>
<dbReference type="Proteomes" id="UP000092321">
    <property type="component" value="Unassembled WGS sequence"/>
</dbReference>
<comment type="caution">
    <text evidence="1">The sequence shown here is derived from an EMBL/GenBank/DDBJ whole genome shotgun (WGS) entry which is preliminary data.</text>
</comment>
<gene>
    <name evidence="1" type="ORF">HANVADRAFT_58902</name>
</gene>
<evidence type="ECO:0000313" key="2">
    <source>
        <dbReference type="Proteomes" id="UP000092321"/>
    </source>
</evidence>
<evidence type="ECO:0000313" key="1">
    <source>
        <dbReference type="EMBL" id="OBA27427.1"/>
    </source>
</evidence>
<name>A0A1B7TFB5_9ASCO</name>
<dbReference type="AlphaFoldDB" id="A0A1B7TFB5"/>
<dbReference type="EMBL" id="LXPE01000009">
    <property type="protein sequence ID" value="OBA27427.1"/>
    <property type="molecule type" value="Genomic_DNA"/>
</dbReference>
<sequence length="306" mass="35329">MDGNNNNNKNKIDLITEQIFQEVIQEYEKKLNENSPLFVVIGGVPGSGKTTITKRLQEQLSLYFKDKQNNNINDEETVRYVSKNNDTNIELLNRITDTITDNTTIPSQDLLHDIVYDTEVKNYKSYKILKYDDSGLPFYSIKSIGGDKTSIEIHLPAKTESNNKQSPVATVPMDGFHIPLEILAKYANPKEALFKRGHFETFDSKNYLNFIKLILQSSNEEIVVKYPGFNHEDKDPVQNAYQLKLTPQNELKICIFEGLYNLFNEENYGSSIIEEFEKNKKDHLSFFFDSDDKDQYNENNLLPVLI</sequence>
<proteinExistence type="predicted"/>
<dbReference type="Gene3D" id="3.40.50.300">
    <property type="entry name" value="P-loop containing nucleotide triphosphate hydrolases"/>
    <property type="match status" value="1"/>
</dbReference>